<sequence length="112" mass="12716">MRITSEIFISALRRRAESAGAFVMVLAKGEQAAGAIYIVVRRAHGKADLVGPAPQSYFDDMPNDRRFETLLSDAEMDAVQERLDREKQFDPDVWIIEIDDRQGRCFVDLVDI</sequence>
<keyword evidence="2" id="KW-1185">Reference proteome</keyword>
<gene>
    <name evidence="1" type="ORF">ACFQ14_05625</name>
</gene>
<reference evidence="2" key="1">
    <citation type="journal article" date="2019" name="Int. J. Syst. Evol. Microbiol.">
        <title>The Global Catalogue of Microorganisms (GCM) 10K type strain sequencing project: providing services to taxonomists for standard genome sequencing and annotation.</title>
        <authorList>
            <consortium name="The Broad Institute Genomics Platform"/>
            <consortium name="The Broad Institute Genome Sequencing Center for Infectious Disease"/>
            <person name="Wu L."/>
            <person name="Ma J."/>
        </authorList>
    </citation>
    <scope>NUCLEOTIDE SEQUENCE [LARGE SCALE GENOMIC DNA]</scope>
    <source>
        <strain evidence="2">CCUG 60023</strain>
    </source>
</reference>
<evidence type="ECO:0000313" key="2">
    <source>
        <dbReference type="Proteomes" id="UP001597101"/>
    </source>
</evidence>
<dbReference type="Pfam" id="PF07372">
    <property type="entry name" value="DUF1491"/>
    <property type="match status" value="1"/>
</dbReference>
<dbReference type="Gene3D" id="3.40.1530.20">
    <property type="entry name" value="Protein of unknown function (DUF1491)"/>
    <property type="match status" value="1"/>
</dbReference>
<dbReference type="RefSeq" id="WP_377211724.1">
    <property type="nucleotide sequence ID" value="NZ_JBHTJV010000003.1"/>
</dbReference>
<organism evidence="1 2">
    <name type="scientific">Pseudahrensia aquimaris</name>
    <dbReference type="NCBI Taxonomy" id="744461"/>
    <lineage>
        <taxon>Bacteria</taxon>
        <taxon>Pseudomonadati</taxon>
        <taxon>Pseudomonadota</taxon>
        <taxon>Alphaproteobacteria</taxon>
        <taxon>Hyphomicrobiales</taxon>
        <taxon>Ahrensiaceae</taxon>
        <taxon>Pseudahrensia</taxon>
    </lineage>
</organism>
<name>A0ABW3FGB6_9HYPH</name>
<comment type="caution">
    <text evidence="1">The sequence shown here is derived from an EMBL/GenBank/DDBJ whole genome shotgun (WGS) entry which is preliminary data.</text>
</comment>
<dbReference type="EMBL" id="JBHTJV010000003">
    <property type="protein sequence ID" value="MFD0915881.1"/>
    <property type="molecule type" value="Genomic_DNA"/>
</dbReference>
<accession>A0ABW3FGB6</accession>
<evidence type="ECO:0000313" key="1">
    <source>
        <dbReference type="EMBL" id="MFD0915881.1"/>
    </source>
</evidence>
<protein>
    <submittedName>
        <fullName evidence="1">DUF1491 family protein</fullName>
    </submittedName>
</protein>
<dbReference type="Proteomes" id="UP001597101">
    <property type="component" value="Unassembled WGS sequence"/>
</dbReference>
<dbReference type="InterPro" id="IPR009964">
    <property type="entry name" value="DUF1491"/>
</dbReference>
<proteinExistence type="predicted"/>